<accession>A0ABR2E6M4</accession>
<dbReference type="EMBL" id="JBBPBM010000020">
    <property type="protein sequence ID" value="KAK8552840.1"/>
    <property type="molecule type" value="Genomic_DNA"/>
</dbReference>
<organism evidence="1 2">
    <name type="scientific">Hibiscus sabdariffa</name>
    <name type="common">roselle</name>
    <dbReference type="NCBI Taxonomy" id="183260"/>
    <lineage>
        <taxon>Eukaryota</taxon>
        <taxon>Viridiplantae</taxon>
        <taxon>Streptophyta</taxon>
        <taxon>Embryophyta</taxon>
        <taxon>Tracheophyta</taxon>
        <taxon>Spermatophyta</taxon>
        <taxon>Magnoliopsida</taxon>
        <taxon>eudicotyledons</taxon>
        <taxon>Gunneridae</taxon>
        <taxon>Pentapetalae</taxon>
        <taxon>rosids</taxon>
        <taxon>malvids</taxon>
        <taxon>Malvales</taxon>
        <taxon>Malvaceae</taxon>
        <taxon>Malvoideae</taxon>
        <taxon>Hibiscus</taxon>
    </lineage>
</organism>
<proteinExistence type="predicted"/>
<dbReference type="Proteomes" id="UP001472677">
    <property type="component" value="Unassembled WGS sequence"/>
</dbReference>
<protein>
    <recommendedName>
        <fullName evidence="3">Secreted protein</fullName>
    </recommendedName>
</protein>
<keyword evidence="2" id="KW-1185">Reference proteome</keyword>
<evidence type="ECO:0008006" key="3">
    <source>
        <dbReference type="Google" id="ProtNLM"/>
    </source>
</evidence>
<sequence>MTRFEAHGGGLLLLVWHPSIHHDCHVHDPPSPPPPVGSANYKVALAVHTTQFCSLHVAFNCLSRLDLAAGFLKPNNVPKSSLLELLLL</sequence>
<comment type="caution">
    <text evidence="1">The sequence shown here is derived from an EMBL/GenBank/DDBJ whole genome shotgun (WGS) entry which is preliminary data.</text>
</comment>
<reference evidence="1 2" key="1">
    <citation type="journal article" date="2024" name="G3 (Bethesda)">
        <title>Genome assembly of Hibiscus sabdariffa L. provides insights into metabolisms of medicinal natural products.</title>
        <authorList>
            <person name="Kim T."/>
        </authorList>
    </citation>
    <scope>NUCLEOTIDE SEQUENCE [LARGE SCALE GENOMIC DNA]</scope>
    <source>
        <strain evidence="1">TK-2024</strain>
        <tissue evidence="1">Old leaves</tissue>
    </source>
</reference>
<name>A0ABR2E6M4_9ROSI</name>
<evidence type="ECO:0000313" key="1">
    <source>
        <dbReference type="EMBL" id="KAK8552840.1"/>
    </source>
</evidence>
<gene>
    <name evidence="1" type="ORF">V6N12_041414</name>
</gene>
<evidence type="ECO:0000313" key="2">
    <source>
        <dbReference type="Proteomes" id="UP001472677"/>
    </source>
</evidence>